<keyword evidence="15" id="KW-1185">Reference proteome</keyword>
<keyword evidence="2" id="KW-1003">Cell membrane</keyword>
<keyword evidence="6 12" id="KW-1133">Transmembrane helix</keyword>
<feature type="transmembrane region" description="Helical" evidence="12">
    <location>
        <begin position="25"/>
        <end position="50"/>
    </location>
</feature>
<keyword evidence="5" id="KW-0552">Olfaction</keyword>
<feature type="transmembrane region" description="Helical" evidence="12">
    <location>
        <begin position="62"/>
        <end position="84"/>
    </location>
</feature>
<proteinExistence type="predicted"/>
<comment type="caution">
    <text evidence="14">The sequence shown here is derived from an EMBL/GenBank/DDBJ whole genome shotgun (WGS) entry which is preliminary data.</text>
</comment>
<dbReference type="GO" id="GO:0005886">
    <property type="term" value="C:plasma membrane"/>
    <property type="evidence" value="ECO:0007669"/>
    <property type="project" value="UniProtKB-SubCell"/>
</dbReference>
<dbReference type="SUPFAM" id="SSF81321">
    <property type="entry name" value="Family A G protein-coupled receptor-like"/>
    <property type="match status" value="1"/>
</dbReference>
<comment type="subcellular location">
    <subcellularLocation>
        <location evidence="1">Cell membrane</location>
        <topology evidence="1">Multi-pass membrane protein</topology>
    </subcellularLocation>
</comment>
<feature type="transmembrane region" description="Helical" evidence="12">
    <location>
        <begin position="104"/>
        <end position="122"/>
    </location>
</feature>
<feature type="transmembrane region" description="Helical" evidence="12">
    <location>
        <begin position="198"/>
        <end position="225"/>
    </location>
</feature>
<evidence type="ECO:0000256" key="10">
    <source>
        <dbReference type="ARBA" id="ARBA00023180"/>
    </source>
</evidence>
<dbReference type="InterPro" id="IPR000725">
    <property type="entry name" value="Olfact_rcpt"/>
</dbReference>
<dbReference type="InterPro" id="IPR047132">
    <property type="entry name" value="Olfact_rcpt_6C-like"/>
</dbReference>
<keyword evidence="11" id="KW-0807">Transducer</keyword>
<evidence type="ECO:0000256" key="1">
    <source>
        <dbReference type="ARBA" id="ARBA00004651"/>
    </source>
</evidence>
<dbReference type="PANTHER" id="PTHR26454:SF171">
    <property type="entry name" value="OLFACTORY RECEPTOR"/>
    <property type="match status" value="1"/>
</dbReference>
<dbReference type="EMBL" id="WNYA01000001">
    <property type="protein sequence ID" value="KAG8596905.1"/>
    <property type="molecule type" value="Genomic_DNA"/>
</dbReference>
<keyword evidence="7" id="KW-0297">G-protein coupled receptor</keyword>
<dbReference type="PRINTS" id="PR00245">
    <property type="entry name" value="OLFACTORYR"/>
</dbReference>
<evidence type="ECO:0000259" key="13">
    <source>
        <dbReference type="PROSITE" id="PS50262"/>
    </source>
</evidence>
<evidence type="ECO:0000256" key="7">
    <source>
        <dbReference type="ARBA" id="ARBA00023040"/>
    </source>
</evidence>
<feature type="domain" description="G-protein coupled receptors family 1 profile" evidence="13">
    <location>
        <begin position="43"/>
        <end position="291"/>
    </location>
</feature>
<dbReference type="Gene3D" id="1.20.1070.10">
    <property type="entry name" value="Rhodopsin 7-helix transmembrane proteins"/>
    <property type="match status" value="1"/>
</dbReference>
<keyword evidence="10" id="KW-0325">Glycoprotein</keyword>
<evidence type="ECO:0000256" key="3">
    <source>
        <dbReference type="ARBA" id="ARBA00022606"/>
    </source>
</evidence>
<evidence type="ECO:0000256" key="4">
    <source>
        <dbReference type="ARBA" id="ARBA00022692"/>
    </source>
</evidence>
<accession>A0AAV7DHD2</accession>
<feature type="transmembrane region" description="Helical" evidence="12">
    <location>
        <begin position="275"/>
        <end position="293"/>
    </location>
</feature>
<keyword evidence="3" id="KW-0716">Sensory transduction</keyword>
<dbReference type="InterPro" id="IPR000276">
    <property type="entry name" value="GPCR_Rhodpsn"/>
</dbReference>
<evidence type="ECO:0000256" key="11">
    <source>
        <dbReference type="ARBA" id="ARBA00023224"/>
    </source>
</evidence>
<evidence type="ECO:0000256" key="6">
    <source>
        <dbReference type="ARBA" id="ARBA00022989"/>
    </source>
</evidence>
<evidence type="ECO:0000256" key="5">
    <source>
        <dbReference type="ARBA" id="ARBA00022725"/>
    </source>
</evidence>
<evidence type="ECO:0000256" key="9">
    <source>
        <dbReference type="ARBA" id="ARBA00023170"/>
    </source>
</evidence>
<sequence>MKSLSLNRSIINEFILVGFSIPSHYIPLIFFIFFLSYLFTMAGNVFILVLYFSNESLQKPMYFFICNLAILDIIFINVIVPVLLKGVINQSNRLSVAACLSQGYLYFLVGTTQFFLLDAMCIDRYLAICHPLHYPTIMHKKTCAWLVTGAWMSSFVSHLAPSFFILHLSFCNNEINHFFCDAGPVVRNACTDTTSLQLFMFLSSCSLFISFFIATLSYIFILSAISKIKSVEGRKRVFSTCSSHALVVTIVYGSCMFMYVKPVQYQGVDEYDKTVAILNTVVVPLFNPYIYTLRNNVIWNIIKLRPMRITCFI</sequence>
<name>A0AAV7DHD2_ENGPU</name>
<evidence type="ECO:0000256" key="12">
    <source>
        <dbReference type="SAM" id="Phobius"/>
    </source>
</evidence>
<dbReference type="AlphaFoldDB" id="A0AAV7DHD2"/>
<organism evidence="14 15">
    <name type="scientific">Engystomops pustulosus</name>
    <name type="common">Tungara frog</name>
    <name type="synonym">Physalaemus pustulosus</name>
    <dbReference type="NCBI Taxonomy" id="76066"/>
    <lineage>
        <taxon>Eukaryota</taxon>
        <taxon>Metazoa</taxon>
        <taxon>Chordata</taxon>
        <taxon>Craniata</taxon>
        <taxon>Vertebrata</taxon>
        <taxon>Euteleostomi</taxon>
        <taxon>Amphibia</taxon>
        <taxon>Batrachia</taxon>
        <taxon>Anura</taxon>
        <taxon>Neobatrachia</taxon>
        <taxon>Hyloidea</taxon>
        <taxon>Leptodactylidae</taxon>
        <taxon>Leiuperinae</taxon>
        <taxon>Engystomops</taxon>
    </lineage>
</organism>
<dbReference type="Pfam" id="PF00001">
    <property type="entry name" value="7tm_1"/>
    <property type="match status" value="1"/>
</dbReference>
<feature type="transmembrane region" description="Helical" evidence="12">
    <location>
        <begin position="237"/>
        <end position="260"/>
    </location>
</feature>
<protein>
    <recommendedName>
        <fullName evidence="13">G-protein coupled receptors family 1 profile domain-containing protein</fullName>
    </recommendedName>
</protein>
<keyword evidence="9" id="KW-0675">Receptor</keyword>
<dbReference type="InterPro" id="IPR017452">
    <property type="entry name" value="GPCR_Rhodpsn_7TM"/>
</dbReference>
<dbReference type="PRINTS" id="PR00237">
    <property type="entry name" value="GPCRRHODOPSN"/>
</dbReference>
<keyword evidence="4 12" id="KW-0812">Transmembrane</keyword>
<feature type="transmembrane region" description="Helical" evidence="12">
    <location>
        <begin position="143"/>
        <end position="166"/>
    </location>
</feature>
<dbReference type="PROSITE" id="PS50262">
    <property type="entry name" value="G_PROTEIN_RECEP_F1_2"/>
    <property type="match status" value="1"/>
</dbReference>
<dbReference type="Proteomes" id="UP000824782">
    <property type="component" value="Unassembled WGS sequence"/>
</dbReference>
<evidence type="ECO:0000256" key="2">
    <source>
        <dbReference type="ARBA" id="ARBA00022475"/>
    </source>
</evidence>
<dbReference type="GO" id="GO:0004984">
    <property type="term" value="F:olfactory receptor activity"/>
    <property type="evidence" value="ECO:0007669"/>
    <property type="project" value="InterPro"/>
</dbReference>
<reference evidence="14" key="1">
    <citation type="thesis" date="2020" institute="ProQuest LLC" country="789 East Eisenhower Parkway, Ann Arbor, MI, USA">
        <title>Comparative Genomics and Chromosome Evolution.</title>
        <authorList>
            <person name="Mudd A.B."/>
        </authorList>
    </citation>
    <scope>NUCLEOTIDE SEQUENCE</scope>
    <source>
        <strain evidence="14">237g6f4</strain>
        <tissue evidence="14">Blood</tissue>
    </source>
</reference>
<keyword evidence="8 12" id="KW-0472">Membrane</keyword>
<evidence type="ECO:0000256" key="8">
    <source>
        <dbReference type="ARBA" id="ARBA00023136"/>
    </source>
</evidence>
<evidence type="ECO:0000313" key="14">
    <source>
        <dbReference type="EMBL" id="KAG8596905.1"/>
    </source>
</evidence>
<evidence type="ECO:0000313" key="15">
    <source>
        <dbReference type="Proteomes" id="UP000824782"/>
    </source>
</evidence>
<dbReference type="PANTHER" id="PTHR26454">
    <property type="entry name" value="OLFACTORY RECEPTOR"/>
    <property type="match status" value="1"/>
</dbReference>
<gene>
    <name evidence="14" type="ORF">GDO81_002097</name>
</gene>
<dbReference type="GO" id="GO:0004930">
    <property type="term" value="F:G protein-coupled receptor activity"/>
    <property type="evidence" value="ECO:0007669"/>
    <property type="project" value="UniProtKB-KW"/>
</dbReference>
<dbReference type="FunFam" id="1.20.1070.10:FF:000010">
    <property type="entry name" value="Olfactory receptor"/>
    <property type="match status" value="1"/>
</dbReference>